<dbReference type="PANTHER" id="PTHR21496:SF23">
    <property type="entry name" value="3-PHENYLPROPIONATE_CINNAMIC ACID DIOXYGENASE FERREDOXIN SUBUNIT"/>
    <property type="match status" value="1"/>
</dbReference>
<organism evidence="6 7">
    <name type="scientific">Pyrinomonas methylaliphatogenes</name>
    <dbReference type="NCBI Taxonomy" id="454194"/>
    <lineage>
        <taxon>Bacteria</taxon>
        <taxon>Pseudomonadati</taxon>
        <taxon>Acidobacteriota</taxon>
        <taxon>Blastocatellia</taxon>
        <taxon>Blastocatellales</taxon>
        <taxon>Pyrinomonadaceae</taxon>
        <taxon>Pyrinomonas</taxon>
    </lineage>
</organism>
<gene>
    <name evidence="6" type="ORF">PYK22_03146</name>
</gene>
<evidence type="ECO:0000256" key="2">
    <source>
        <dbReference type="ARBA" id="ARBA00022723"/>
    </source>
</evidence>
<evidence type="ECO:0000313" key="7">
    <source>
        <dbReference type="Proteomes" id="UP000031518"/>
    </source>
</evidence>
<evidence type="ECO:0000256" key="1">
    <source>
        <dbReference type="ARBA" id="ARBA00022714"/>
    </source>
</evidence>
<keyword evidence="1" id="KW-0001">2Fe-2S</keyword>
<name>A0A0B6X2B7_9BACT</name>
<dbReference type="PANTHER" id="PTHR21496">
    <property type="entry name" value="FERREDOXIN-RELATED"/>
    <property type="match status" value="1"/>
</dbReference>
<evidence type="ECO:0000256" key="3">
    <source>
        <dbReference type="ARBA" id="ARBA00023004"/>
    </source>
</evidence>
<accession>A0A0B6X2B7</accession>
<dbReference type="AlphaFoldDB" id="A0A0B6X2B7"/>
<sequence length="118" mass="13172">MKGLERRLINFKKPERKGRLITVGRVEDLPEGRSATVELNDGAELAIYNVGGRFYAIENFCPHKGAPLADGFLHGRIVECCLHGWRFDVGTGQCLTRPGCDIETYEVIIEDGLIKIKV</sequence>
<dbReference type="RefSeq" id="WP_041978685.1">
    <property type="nucleotide sequence ID" value="NZ_CBXV010000008.1"/>
</dbReference>
<dbReference type="EC" id="1.7.1.4" evidence="6"/>
<dbReference type="PROSITE" id="PS51296">
    <property type="entry name" value="RIESKE"/>
    <property type="match status" value="1"/>
</dbReference>
<dbReference type="InterPro" id="IPR017941">
    <property type="entry name" value="Rieske_2Fe-2S"/>
</dbReference>
<keyword evidence="6" id="KW-0560">Oxidoreductase</keyword>
<reference evidence="6 7" key="1">
    <citation type="submission" date="2013-12" db="EMBL/GenBank/DDBJ databases">
        <authorList>
            <person name="Stott M."/>
        </authorList>
    </citation>
    <scope>NUCLEOTIDE SEQUENCE [LARGE SCALE GENOMIC DNA]</scope>
    <source>
        <strain evidence="6 7">K22</strain>
    </source>
</reference>
<keyword evidence="2" id="KW-0479">Metal-binding</keyword>
<dbReference type="EMBL" id="CBXV010000008">
    <property type="protein sequence ID" value="CDM67097.1"/>
    <property type="molecule type" value="Genomic_DNA"/>
</dbReference>
<evidence type="ECO:0000256" key="4">
    <source>
        <dbReference type="ARBA" id="ARBA00023014"/>
    </source>
</evidence>
<dbReference type="Pfam" id="PF00355">
    <property type="entry name" value="Rieske"/>
    <property type="match status" value="1"/>
</dbReference>
<dbReference type="InterPro" id="IPR036922">
    <property type="entry name" value="Rieske_2Fe-2S_sf"/>
</dbReference>
<dbReference type="Proteomes" id="UP000031518">
    <property type="component" value="Unassembled WGS sequence"/>
</dbReference>
<protein>
    <submittedName>
        <fullName evidence="6">Ferredoxin subunit of nitrite reductase and ring-hydroxylating dioxygenase</fullName>
        <ecNumber evidence="6">1.7.1.4</ecNumber>
    </submittedName>
</protein>
<evidence type="ECO:0000313" key="6">
    <source>
        <dbReference type="EMBL" id="CDM67097.1"/>
    </source>
</evidence>
<dbReference type="Gene3D" id="2.102.10.10">
    <property type="entry name" value="Rieske [2Fe-2S] iron-sulphur domain"/>
    <property type="match status" value="1"/>
</dbReference>
<dbReference type="GO" id="GO:0051213">
    <property type="term" value="F:dioxygenase activity"/>
    <property type="evidence" value="ECO:0007669"/>
    <property type="project" value="UniProtKB-KW"/>
</dbReference>
<dbReference type="GO" id="GO:0051537">
    <property type="term" value="F:2 iron, 2 sulfur cluster binding"/>
    <property type="evidence" value="ECO:0007669"/>
    <property type="project" value="UniProtKB-KW"/>
</dbReference>
<evidence type="ECO:0000259" key="5">
    <source>
        <dbReference type="PROSITE" id="PS51296"/>
    </source>
</evidence>
<reference evidence="6 7" key="2">
    <citation type="submission" date="2015-01" db="EMBL/GenBank/DDBJ databases">
        <title>Complete genome sequence of Pyrinomonas methylaliphatogenes type strain K22T.</title>
        <authorList>
            <person name="Lee K.C.Y."/>
            <person name="Power J.F."/>
            <person name="Dunfield P.F."/>
            <person name="Morgan X.C."/>
            <person name="Huttenhower C."/>
            <person name="Stott M.B."/>
        </authorList>
    </citation>
    <scope>NUCLEOTIDE SEQUENCE [LARGE SCALE GENOMIC DNA]</scope>
    <source>
        <strain evidence="6 7">K22</strain>
    </source>
</reference>
<dbReference type="GO" id="GO:0008942">
    <property type="term" value="F:nitrite reductase [NAD(P)H] activity"/>
    <property type="evidence" value="ECO:0007669"/>
    <property type="project" value="UniProtKB-EC"/>
</dbReference>
<dbReference type="STRING" id="454194.PYK22_03146"/>
<keyword evidence="6" id="KW-0223">Dioxygenase</keyword>
<dbReference type="GO" id="GO:0046872">
    <property type="term" value="F:metal ion binding"/>
    <property type="evidence" value="ECO:0007669"/>
    <property type="project" value="UniProtKB-KW"/>
</dbReference>
<dbReference type="SUPFAM" id="SSF50022">
    <property type="entry name" value="ISP domain"/>
    <property type="match status" value="1"/>
</dbReference>
<proteinExistence type="predicted"/>
<keyword evidence="4" id="KW-0411">Iron-sulfur</keyword>
<feature type="domain" description="Rieske" evidence="5">
    <location>
        <begin position="21"/>
        <end position="116"/>
    </location>
</feature>
<keyword evidence="3" id="KW-0408">Iron</keyword>
<dbReference type="OrthoDB" id="9795104at2"/>
<dbReference type="CDD" id="cd03528">
    <property type="entry name" value="Rieske_RO_ferredoxin"/>
    <property type="match status" value="1"/>
</dbReference>
<keyword evidence="7" id="KW-1185">Reference proteome</keyword>